<keyword evidence="5" id="KW-1267">Proteomics identification</keyword>
<evidence type="ECO:0000259" key="2">
    <source>
        <dbReference type="Pfam" id="PF23572"/>
    </source>
</evidence>
<dbReference type="PANTHER" id="PTHR31901">
    <property type="entry name" value="GH3 DOMAIN-CONTAINING PROTEIN"/>
    <property type="match status" value="1"/>
</dbReference>
<evidence type="ECO:0007829" key="5">
    <source>
        <dbReference type="PeptideAtlas" id="A0A498NLD7"/>
    </source>
</evidence>
<comment type="caution">
    <text evidence="3">The sequence shown here is derived from an EMBL/GenBank/DDBJ whole genome shotgun (WGS) entry which is preliminary data.</text>
</comment>
<organism evidence="3 4">
    <name type="scientific">Labeo rohita</name>
    <name type="common">Indian major carp</name>
    <name type="synonym">Cyprinus rohita</name>
    <dbReference type="NCBI Taxonomy" id="84645"/>
    <lineage>
        <taxon>Eukaryota</taxon>
        <taxon>Metazoa</taxon>
        <taxon>Chordata</taxon>
        <taxon>Craniata</taxon>
        <taxon>Vertebrata</taxon>
        <taxon>Euteleostomi</taxon>
        <taxon>Actinopterygii</taxon>
        <taxon>Neopterygii</taxon>
        <taxon>Teleostei</taxon>
        <taxon>Ostariophysi</taxon>
        <taxon>Cypriniformes</taxon>
        <taxon>Cyprinidae</taxon>
        <taxon>Labeoninae</taxon>
        <taxon>Labeonini</taxon>
        <taxon>Labeo</taxon>
    </lineage>
</organism>
<dbReference type="EMBL" id="QBIY01011338">
    <property type="protein sequence ID" value="RXN32780.1"/>
    <property type="molecule type" value="Genomic_DNA"/>
</dbReference>
<dbReference type="GO" id="GO:0005737">
    <property type="term" value="C:cytoplasm"/>
    <property type="evidence" value="ECO:0007669"/>
    <property type="project" value="TreeGrafter"/>
</dbReference>
<dbReference type="InterPro" id="IPR004993">
    <property type="entry name" value="GH3"/>
</dbReference>
<sequence>MALLWKIKIKNRSISSLLAQYVAVKAVSWLGNRQRNRLETDTQDIHRVQEETLLKRLQKHSNTVYGKQYKFTSIKDTETFQQLHPVTEYDHYEKFVERVAKGEQNVLISEKPLVLAMTSGTSGSSRMLLSTKDTNTEFFSQSEAGIPIGPNSSTPASSKHMLHLYTTPAPAYEEKWKELVADVEVGMINSGLNLKADVRRALEKMMKPDPERAAELTAQFEEGFEGIALRIWPQLHLVLTVDSGSNQIYGEMLRQHYCKDVPFYSPFYAATEGLIGVNLWPQQDSRQYLLCPRSMFCEFIPEEDLDSERPKTLLMEQLQEGHNYELLVTNASGLFRYRIGDVVKIVGFHNQCPKVEFQYRRGQMLSVRGEKVSESLFLGALKRAVTQWPGAKLIDYSCVESGILDHCLQEDSDIYRSFRMKGSIGPMRVQLVRDGTFQELKDRMMAFSTASSNTFKMQRVIRRREFADFLLQRAFS</sequence>
<dbReference type="Proteomes" id="UP000290572">
    <property type="component" value="Unassembled WGS sequence"/>
</dbReference>
<evidence type="ECO:0000313" key="4">
    <source>
        <dbReference type="Proteomes" id="UP000290572"/>
    </source>
</evidence>
<dbReference type="InterPro" id="IPR055377">
    <property type="entry name" value="GH3_M"/>
</dbReference>
<name>A0A498NLD7_LABRO</name>
<dbReference type="InterPro" id="IPR055378">
    <property type="entry name" value="GH3_C"/>
</dbReference>
<protein>
    <submittedName>
        <fullName evidence="3">GH3 domain-containing</fullName>
    </submittedName>
</protein>
<dbReference type="Gene3D" id="3.40.50.12780">
    <property type="entry name" value="N-terminal domain of ligase-like"/>
    <property type="match status" value="1"/>
</dbReference>
<feature type="domain" description="GH3 C-terminal" evidence="2">
    <location>
        <begin position="404"/>
        <end position="465"/>
    </location>
</feature>
<evidence type="ECO:0000259" key="1">
    <source>
        <dbReference type="Pfam" id="PF23571"/>
    </source>
</evidence>
<dbReference type="Pfam" id="PF23572">
    <property type="entry name" value="GH3_C"/>
    <property type="match status" value="1"/>
</dbReference>
<gene>
    <name evidence="3" type="ORF">ROHU_016022</name>
</gene>
<dbReference type="AlphaFoldDB" id="A0A498NLD7"/>
<feature type="domain" description="GH3 middle" evidence="1">
    <location>
        <begin position="288"/>
        <end position="360"/>
    </location>
</feature>
<proteinExistence type="evidence at protein level"/>
<evidence type="ECO:0000313" key="3">
    <source>
        <dbReference type="EMBL" id="RXN32780.1"/>
    </source>
</evidence>
<dbReference type="Pfam" id="PF03321">
    <property type="entry name" value="GH3"/>
    <property type="match status" value="2"/>
</dbReference>
<dbReference type="GO" id="GO:0016881">
    <property type="term" value="F:acid-amino acid ligase activity"/>
    <property type="evidence" value="ECO:0007669"/>
    <property type="project" value="TreeGrafter"/>
</dbReference>
<accession>A0A498NLD7</accession>
<dbReference type="InterPro" id="IPR042099">
    <property type="entry name" value="ANL_N_sf"/>
</dbReference>
<keyword evidence="4" id="KW-1185">Reference proteome</keyword>
<reference evidence="3 4" key="1">
    <citation type="submission" date="2018-03" db="EMBL/GenBank/DDBJ databases">
        <title>Draft genome sequence of Rohu Carp (Labeo rohita).</title>
        <authorList>
            <person name="Das P."/>
            <person name="Kushwaha B."/>
            <person name="Joshi C.G."/>
            <person name="Kumar D."/>
            <person name="Nagpure N.S."/>
            <person name="Sahoo L."/>
            <person name="Das S.P."/>
            <person name="Bit A."/>
            <person name="Patnaik S."/>
            <person name="Meher P.K."/>
            <person name="Jayasankar P."/>
            <person name="Koringa P.G."/>
            <person name="Patel N.V."/>
            <person name="Hinsu A.T."/>
            <person name="Kumar R."/>
            <person name="Pandey M."/>
            <person name="Agarwal S."/>
            <person name="Srivastava S."/>
            <person name="Singh M."/>
            <person name="Iquebal M.A."/>
            <person name="Jaiswal S."/>
            <person name="Angadi U.B."/>
            <person name="Kumar N."/>
            <person name="Raza M."/>
            <person name="Shah T.M."/>
            <person name="Rai A."/>
            <person name="Jena J.K."/>
        </authorList>
    </citation>
    <scope>NUCLEOTIDE SEQUENCE [LARGE SCALE GENOMIC DNA]</scope>
    <source>
        <strain evidence="3">DASCIFA01</strain>
        <tissue evidence="3">Testis</tissue>
    </source>
</reference>
<dbReference type="PANTHER" id="PTHR31901:SF9">
    <property type="entry name" value="GH3 DOMAIN-CONTAINING PROTEIN"/>
    <property type="match status" value="1"/>
</dbReference>
<dbReference type="Pfam" id="PF23571">
    <property type="entry name" value="GH3_M"/>
    <property type="match status" value="1"/>
</dbReference>